<evidence type="ECO:0000313" key="2">
    <source>
        <dbReference type="EMBL" id="JAP28768.1"/>
    </source>
</evidence>
<feature type="transmembrane region" description="Helical" evidence="1">
    <location>
        <begin position="51"/>
        <end position="70"/>
    </location>
</feature>
<accession>A0A0V0I9U0</accession>
<reference evidence="2" key="1">
    <citation type="submission" date="2015-12" db="EMBL/GenBank/DDBJ databases">
        <title>Gene expression during late stages of embryo sac development: a critical building block for successful pollen-pistil interactions.</title>
        <authorList>
            <person name="Liu Y."/>
            <person name="Joly V."/>
            <person name="Sabar M."/>
            <person name="Matton D.P."/>
        </authorList>
    </citation>
    <scope>NUCLEOTIDE SEQUENCE</scope>
</reference>
<proteinExistence type="predicted"/>
<dbReference type="EMBL" id="GEDG01009787">
    <property type="protein sequence ID" value="JAP28768.1"/>
    <property type="molecule type" value="Transcribed_RNA"/>
</dbReference>
<keyword evidence="1" id="KW-1133">Transmembrane helix</keyword>
<organism evidence="2">
    <name type="scientific">Solanum chacoense</name>
    <name type="common">Chaco potato</name>
    <dbReference type="NCBI Taxonomy" id="4108"/>
    <lineage>
        <taxon>Eukaryota</taxon>
        <taxon>Viridiplantae</taxon>
        <taxon>Streptophyta</taxon>
        <taxon>Embryophyta</taxon>
        <taxon>Tracheophyta</taxon>
        <taxon>Spermatophyta</taxon>
        <taxon>Magnoliopsida</taxon>
        <taxon>eudicotyledons</taxon>
        <taxon>Gunneridae</taxon>
        <taxon>Pentapetalae</taxon>
        <taxon>asterids</taxon>
        <taxon>lamiids</taxon>
        <taxon>Solanales</taxon>
        <taxon>Solanaceae</taxon>
        <taxon>Solanoideae</taxon>
        <taxon>Solaneae</taxon>
        <taxon>Solanum</taxon>
    </lineage>
</organism>
<protein>
    <submittedName>
        <fullName evidence="2">Putative ovule protein</fullName>
    </submittedName>
</protein>
<dbReference type="AlphaFoldDB" id="A0A0V0I9U0"/>
<evidence type="ECO:0000256" key="1">
    <source>
        <dbReference type="SAM" id="Phobius"/>
    </source>
</evidence>
<keyword evidence="1" id="KW-0812">Transmembrane</keyword>
<name>A0A0V0I9U0_SOLCH</name>
<keyword evidence="1" id="KW-0472">Membrane</keyword>
<sequence>MAVDSVKNSNNNIVPPPTLILEYSDDEMTKVHASAELTVFIQLFGRKLGSFSSALIFMASLNSTIVLKYVNMVIAGKS</sequence>